<dbReference type="AlphaFoldDB" id="A0A846LMV7"/>
<evidence type="ECO:0000313" key="3">
    <source>
        <dbReference type="Proteomes" id="UP000552836"/>
    </source>
</evidence>
<dbReference type="Proteomes" id="UP000552836">
    <property type="component" value="Unassembled WGS sequence"/>
</dbReference>
<reference evidence="1" key="1">
    <citation type="journal article" date="2014" name="Int. J. Syst. Evol. Microbiol.">
        <title>Complete genome of a new Firmicutes species belonging to the dominant human colonic microbiota ('Ruminococcus bicirculans') reveals two chromosomes and a selective capacity to utilize plant glucans.</title>
        <authorList>
            <consortium name="NISC Comparative Sequencing Program"/>
            <person name="Wegmann U."/>
            <person name="Louis P."/>
            <person name="Goesmann A."/>
            <person name="Henrissat B."/>
            <person name="Duncan S.H."/>
            <person name="Flint H.J."/>
        </authorList>
    </citation>
    <scope>NUCLEOTIDE SEQUENCE</scope>
    <source>
        <strain evidence="1">CGMCC 4.5581</strain>
    </source>
</reference>
<reference evidence="4" key="2">
    <citation type="journal article" date="2019" name="Int. J. Syst. Evol. Microbiol.">
        <title>The Global Catalogue of Microorganisms (GCM) 10K type strain sequencing project: providing services to taxonomists for standard genome sequencing and annotation.</title>
        <authorList>
            <consortium name="The Broad Institute Genomics Platform"/>
            <consortium name="The Broad Institute Genome Sequencing Center for Infectious Disease"/>
            <person name="Wu L."/>
            <person name="Ma J."/>
        </authorList>
    </citation>
    <scope>NUCLEOTIDE SEQUENCE [LARGE SCALE GENOMIC DNA]</scope>
    <source>
        <strain evidence="4">CGMCC 4.5581</strain>
    </source>
</reference>
<dbReference type="RefSeq" id="WP_208383694.1">
    <property type="nucleotide sequence ID" value="NZ_BAABJU010000024.1"/>
</dbReference>
<dbReference type="EMBL" id="BMMI01000011">
    <property type="protein sequence ID" value="GGL83268.1"/>
    <property type="molecule type" value="Genomic_DNA"/>
</dbReference>
<organism evidence="2 3">
    <name type="scientific">Modestobacter marinus</name>
    <dbReference type="NCBI Taxonomy" id="477641"/>
    <lineage>
        <taxon>Bacteria</taxon>
        <taxon>Bacillati</taxon>
        <taxon>Actinomycetota</taxon>
        <taxon>Actinomycetes</taxon>
        <taxon>Geodermatophilales</taxon>
        <taxon>Geodermatophilaceae</taxon>
        <taxon>Modestobacter</taxon>
    </lineage>
</organism>
<gene>
    <name evidence="2" type="ORF">FB380_003781</name>
    <name evidence="1" type="ORF">GCM10011589_44690</name>
</gene>
<dbReference type="Proteomes" id="UP000648663">
    <property type="component" value="Unassembled WGS sequence"/>
</dbReference>
<name>A0A846LMV7_9ACTN</name>
<evidence type="ECO:0000313" key="4">
    <source>
        <dbReference type="Proteomes" id="UP000648663"/>
    </source>
</evidence>
<accession>A0A846LMV7</accession>
<protein>
    <submittedName>
        <fullName evidence="2">Uncharacterized protein</fullName>
    </submittedName>
</protein>
<reference evidence="2 3" key="3">
    <citation type="submission" date="2020-02" db="EMBL/GenBank/DDBJ databases">
        <title>Sequencing the genomes of 1000 actinobacteria strains.</title>
        <authorList>
            <person name="Klenk H.-P."/>
        </authorList>
    </citation>
    <scope>NUCLEOTIDE SEQUENCE [LARGE SCALE GENOMIC DNA]</scope>
    <source>
        <strain evidence="2 3">DSM 45201</strain>
    </source>
</reference>
<reference evidence="1" key="4">
    <citation type="submission" date="2024-05" db="EMBL/GenBank/DDBJ databases">
        <authorList>
            <person name="Sun Q."/>
            <person name="Zhou Y."/>
        </authorList>
    </citation>
    <scope>NUCLEOTIDE SEQUENCE</scope>
    <source>
        <strain evidence="1">CGMCC 4.5581</strain>
    </source>
</reference>
<dbReference type="EMBL" id="JAAMPA010000002">
    <property type="protein sequence ID" value="NIH69293.1"/>
    <property type="molecule type" value="Genomic_DNA"/>
</dbReference>
<keyword evidence="4" id="KW-1185">Reference proteome</keyword>
<evidence type="ECO:0000313" key="1">
    <source>
        <dbReference type="EMBL" id="GGL83268.1"/>
    </source>
</evidence>
<evidence type="ECO:0000313" key="2">
    <source>
        <dbReference type="EMBL" id="NIH69293.1"/>
    </source>
</evidence>
<proteinExistence type="predicted"/>
<sequence>MLGDAPREAVDGGFGLDLSVEAAGEAMALVLDEQQNCPFLSVRVELNTSGLQLEVSAPSEAQQSVELIFLR</sequence>
<comment type="caution">
    <text evidence="2">The sequence shown here is derived from an EMBL/GenBank/DDBJ whole genome shotgun (WGS) entry which is preliminary data.</text>
</comment>